<feature type="transmembrane region" description="Helical" evidence="1">
    <location>
        <begin position="65"/>
        <end position="88"/>
    </location>
</feature>
<feature type="transmembrane region" description="Helical" evidence="1">
    <location>
        <begin position="229"/>
        <end position="250"/>
    </location>
</feature>
<dbReference type="EMBL" id="SWDV01000014">
    <property type="protein sequence ID" value="TLX76771.1"/>
    <property type="molecule type" value="Genomic_DNA"/>
</dbReference>
<evidence type="ECO:0000256" key="1">
    <source>
        <dbReference type="SAM" id="Phobius"/>
    </source>
</evidence>
<sequence>MTTDNPFATPHAPLTAPVAATTSVGREPLQFVAAMMVAAAVVFFGSNAMQWLFDLGGFRERLLQYLPTMLANWLGGLILYSAAVLLLVHDQRERHGIARFRPLAGLLVGFGVTYLVATMIVSTAVSYLSVSFYQWAFEQGSRTLWMVLYGQVNSLLNLILGCLLPLWLVLHLARSRSAPMAPGLAVALPSWHVALAVALCFTAVIYKLFAALSYGALYLYSGADGWQSVFMLSSCVLPFAIVMTAVRTRLPAQVSRFAAGRVLACALVLLALWLVAIVLVSTLVAFAAYSSLNASSLPLYLLPPAILLLALLWPLARWCTGWFFAEQLVQSSPR</sequence>
<organism evidence="2 3">
    <name type="scientific">Pseudomonas nicosulfuronedens</name>
    <dbReference type="NCBI Taxonomy" id="2571105"/>
    <lineage>
        <taxon>Bacteria</taxon>
        <taxon>Pseudomonadati</taxon>
        <taxon>Pseudomonadota</taxon>
        <taxon>Gammaproteobacteria</taxon>
        <taxon>Pseudomonadales</taxon>
        <taxon>Pseudomonadaceae</taxon>
        <taxon>Pseudomonas</taxon>
    </lineage>
</organism>
<dbReference type="OrthoDB" id="6854439at2"/>
<gene>
    <name evidence="2" type="ORF">FAS41_14485</name>
</gene>
<feature type="transmembrane region" description="Helical" evidence="1">
    <location>
        <begin position="262"/>
        <end position="289"/>
    </location>
</feature>
<keyword evidence="1" id="KW-0472">Membrane</keyword>
<keyword evidence="3" id="KW-1185">Reference proteome</keyword>
<feature type="transmembrane region" description="Helical" evidence="1">
    <location>
        <begin position="31"/>
        <end position="53"/>
    </location>
</feature>
<protein>
    <submittedName>
        <fullName evidence="2">Uncharacterized protein</fullName>
    </submittedName>
</protein>
<keyword evidence="1" id="KW-1133">Transmembrane helix</keyword>
<feature type="transmembrane region" description="Helical" evidence="1">
    <location>
        <begin position="301"/>
        <end position="325"/>
    </location>
</feature>
<proteinExistence type="predicted"/>
<dbReference type="RefSeq" id="WP_138523339.1">
    <property type="nucleotide sequence ID" value="NZ_JAOCBK010000003.1"/>
</dbReference>
<feature type="transmembrane region" description="Helical" evidence="1">
    <location>
        <begin position="100"/>
        <end position="128"/>
    </location>
</feature>
<reference evidence="2 3" key="1">
    <citation type="submission" date="2019-04" db="EMBL/GenBank/DDBJ databases">
        <authorList>
            <person name="Li M."/>
        </authorList>
    </citation>
    <scope>NUCLEOTIDE SEQUENCE [LARGE SCALE GENOMIC DNA]</scope>
    <source>
        <strain evidence="2 3">LAM1902</strain>
    </source>
</reference>
<feature type="transmembrane region" description="Helical" evidence="1">
    <location>
        <begin position="184"/>
        <end position="209"/>
    </location>
</feature>
<accession>A0A5R9R2A1</accession>
<evidence type="ECO:0000313" key="2">
    <source>
        <dbReference type="EMBL" id="TLX76771.1"/>
    </source>
</evidence>
<comment type="caution">
    <text evidence="2">The sequence shown here is derived from an EMBL/GenBank/DDBJ whole genome shotgun (WGS) entry which is preliminary data.</text>
</comment>
<name>A0A5R9R2A1_9PSED</name>
<evidence type="ECO:0000313" key="3">
    <source>
        <dbReference type="Proteomes" id="UP000306635"/>
    </source>
</evidence>
<feature type="transmembrane region" description="Helical" evidence="1">
    <location>
        <begin position="148"/>
        <end position="172"/>
    </location>
</feature>
<keyword evidence="1" id="KW-0812">Transmembrane</keyword>
<dbReference type="AlphaFoldDB" id="A0A5R9R2A1"/>
<dbReference type="Proteomes" id="UP000306635">
    <property type="component" value="Unassembled WGS sequence"/>
</dbReference>